<keyword evidence="2" id="KW-1185">Reference proteome</keyword>
<proteinExistence type="predicted"/>
<name>A0ACC4DFT7_PURLI</name>
<reference evidence="1" key="1">
    <citation type="submission" date="2024-12" db="EMBL/GenBank/DDBJ databases">
        <title>Comparative genomics and development of molecular markers within Purpureocillium lilacinum and among Purpureocillium species.</title>
        <authorList>
            <person name="Yeh Z.-Y."/>
            <person name="Ni N.-T."/>
            <person name="Lo P.-H."/>
            <person name="Mushyakhwo K."/>
            <person name="Lin C.-F."/>
            <person name="Nai Y.-S."/>
        </authorList>
    </citation>
    <scope>NUCLEOTIDE SEQUENCE</scope>
    <source>
        <strain evidence="1">NCHU-NPUST-175</strain>
    </source>
</reference>
<evidence type="ECO:0000313" key="1">
    <source>
        <dbReference type="EMBL" id="KAL3955195.1"/>
    </source>
</evidence>
<sequence length="639" mass="69428">MPQDPATILAAVLRAATIDDHEEVLKAANAAIKANRADEDAQHTRVVALLKLDRFDDAVRAISEGGVKIESRCALEKAYALYKLGQLDEAAAHLKSFGLGKRSFSHVASQVAYRAERFGEAELIYRRLLTDGDASQEENDLQINLRATLAQAETPLSCAIMLRARTFAKGSLETAATLLQRAAKLCDASEDLTEDDKKAELKPILAQQAYVHAKLGNTQRALDLYRSLDVDDIRSLTNFSDADPDFVIVAQNNKSALEARPSNPYLLQRQAATWMSGATNAKLFSYQSGVLARNQSVVDILAQKSDGVRERTRKILDQAHQPTTRQDVNSTAAINAAAETQGVPDKEVLRELASLSKRHPNNVGLVLITVQLHLKRKNHGAALSALESFFVRLNQSDDDQDREVRFSPGLVALAVSLMRAQGRDASAKSELVKAATYWRDRPVGASSSLLREAGVELSKSSNADDLSLAAAAFQRLYMENKDHPVVTAGLVASLAASDVAKVERYAAELPPVETLVDGIDTEALVRAGVAGLPSTAAPVKKRPATEEAGDEKAAKRRRRRRLPKNYVEGKAPDPERWLPLRDRSSYRPKGKKGKKKAGESTQGGIVKEEETLDLVGGGGVKVEKASASNPSKKKKKGKK</sequence>
<dbReference type="EMBL" id="JBGNUJ010000010">
    <property type="protein sequence ID" value="KAL3955195.1"/>
    <property type="molecule type" value="Genomic_DNA"/>
</dbReference>
<dbReference type="Proteomes" id="UP001638806">
    <property type="component" value="Unassembled WGS sequence"/>
</dbReference>
<accession>A0ACC4DFT7</accession>
<comment type="caution">
    <text evidence="1">The sequence shown here is derived from an EMBL/GenBank/DDBJ whole genome shotgun (WGS) entry which is preliminary data.</text>
</comment>
<evidence type="ECO:0000313" key="2">
    <source>
        <dbReference type="Proteomes" id="UP001638806"/>
    </source>
</evidence>
<organism evidence="1 2">
    <name type="scientific">Purpureocillium lilacinum</name>
    <name type="common">Paecilomyces lilacinus</name>
    <dbReference type="NCBI Taxonomy" id="33203"/>
    <lineage>
        <taxon>Eukaryota</taxon>
        <taxon>Fungi</taxon>
        <taxon>Dikarya</taxon>
        <taxon>Ascomycota</taxon>
        <taxon>Pezizomycotina</taxon>
        <taxon>Sordariomycetes</taxon>
        <taxon>Hypocreomycetidae</taxon>
        <taxon>Hypocreales</taxon>
        <taxon>Ophiocordycipitaceae</taxon>
        <taxon>Purpureocillium</taxon>
    </lineage>
</organism>
<protein>
    <submittedName>
        <fullName evidence="1">Uncharacterized protein</fullName>
    </submittedName>
</protein>
<gene>
    <name evidence="1" type="ORF">ACCO45_010758</name>
</gene>